<dbReference type="GO" id="GO:0051604">
    <property type="term" value="P:protein maturation"/>
    <property type="evidence" value="ECO:0007669"/>
    <property type="project" value="InterPro"/>
</dbReference>
<protein>
    <submittedName>
        <fullName evidence="3">Aste57867_21091 protein</fullName>
    </submittedName>
</protein>
<sequence>MAAEKQNANPTVYAVDASVTERKVDDSAAIDENAVDPFDSLEVFEMLRHLNDPEHPLTLEQLKVMTLENVNVDDNSSHACAHIMATLIGLCIRVKLLRSLPKRFKVDIRITPGTHITEDAINKQLNDKERVAAALENAHLLNVVNKCIANTDR</sequence>
<dbReference type="Proteomes" id="UP000332933">
    <property type="component" value="Unassembled WGS sequence"/>
</dbReference>
<evidence type="ECO:0000256" key="1">
    <source>
        <dbReference type="ARBA" id="ARBA00010381"/>
    </source>
</evidence>
<proteinExistence type="inferred from homology"/>
<dbReference type="EMBL" id="CAADRA010006983">
    <property type="protein sequence ID" value="VFT97765.1"/>
    <property type="molecule type" value="Genomic_DNA"/>
</dbReference>
<dbReference type="SUPFAM" id="SSF117916">
    <property type="entry name" value="Fe-S cluster assembly (FSCA) domain-like"/>
    <property type="match status" value="1"/>
</dbReference>
<name>A0A485LGM1_9STRA</name>
<gene>
    <name evidence="3" type="primary">Aste57867_21091</name>
    <name evidence="2" type="ORF">As57867_021023</name>
    <name evidence="3" type="ORF">ASTE57867_21091</name>
</gene>
<dbReference type="OrthoDB" id="2746at2759"/>
<dbReference type="AlphaFoldDB" id="A0A485LGM1"/>
<reference evidence="3 4" key="1">
    <citation type="submission" date="2019-03" db="EMBL/GenBank/DDBJ databases">
        <authorList>
            <person name="Gaulin E."/>
            <person name="Dumas B."/>
        </authorList>
    </citation>
    <scope>NUCLEOTIDE SEQUENCE [LARGE SCALE GENOMIC DNA]</scope>
    <source>
        <strain evidence="3">CBS 568.67</strain>
    </source>
</reference>
<organism evidence="3 4">
    <name type="scientific">Aphanomyces stellatus</name>
    <dbReference type="NCBI Taxonomy" id="120398"/>
    <lineage>
        <taxon>Eukaryota</taxon>
        <taxon>Sar</taxon>
        <taxon>Stramenopiles</taxon>
        <taxon>Oomycota</taxon>
        <taxon>Saprolegniomycetes</taxon>
        <taxon>Saprolegniales</taxon>
        <taxon>Verrucalvaceae</taxon>
        <taxon>Aphanomyces</taxon>
    </lineage>
</organism>
<keyword evidence="4" id="KW-1185">Reference proteome</keyword>
<dbReference type="PANTHER" id="PTHR12377">
    <property type="entry name" value="CYTOSOLIC IRON-SULFUR ASSEMBLY COMPONENT 2B-RELATED"/>
    <property type="match status" value="1"/>
</dbReference>
<evidence type="ECO:0000313" key="2">
    <source>
        <dbReference type="EMBL" id="KAF0687120.1"/>
    </source>
</evidence>
<dbReference type="InterPro" id="IPR039796">
    <property type="entry name" value="MIP18"/>
</dbReference>
<reference evidence="2" key="2">
    <citation type="submission" date="2019-06" db="EMBL/GenBank/DDBJ databases">
        <title>Genomics analysis of Aphanomyces spp. identifies a new class of oomycete effector associated with host adaptation.</title>
        <authorList>
            <person name="Gaulin E."/>
        </authorList>
    </citation>
    <scope>NUCLEOTIDE SEQUENCE</scope>
    <source>
        <strain evidence="2">CBS 578.67</strain>
    </source>
</reference>
<dbReference type="EMBL" id="VJMH01006957">
    <property type="protein sequence ID" value="KAF0687120.1"/>
    <property type="molecule type" value="Genomic_DNA"/>
</dbReference>
<dbReference type="Gene3D" id="6.10.250.1280">
    <property type="match status" value="1"/>
</dbReference>
<dbReference type="Gene3D" id="3.30.300.130">
    <property type="entry name" value="Fe-S cluster assembly (FSCA)"/>
    <property type="match status" value="1"/>
</dbReference>
<evidence type="ECO:0000313" key="3">
    <source>
        <dbReference type="EMBL" id="VFT97765.1"/>
    </source>
</evidence>
<accession>A0A485LGM1</accession>
<evidence type="ECO:0000313" key="4">
    <source>
        <dbReference type="Proteomes" id="UP000332933"/>
    </source>
</evidence>
<dbReference type="InterPro" id="IPR034904">
    <property type="entry name" value="FSCA_dom_sf"/>
</dbReference>
<comment type="similarity">
    <text evidence="1">Belongs to the MIP18 family.</text>
</comment>
<dbReference type="PANTHER" id="PTHR12377:SF0">
    <property type="entry name" value="CYTOSOLIC IRON-SULFUR ASSEMBLY COMPONENT 2B"/>
    <property type="match status" value="1"/>
</dbReference>